<dbReference type="InterPro" id="IPR050445">
    <property type="entry name" value="Bact_polysacc_biosynth/exp"/>
</dbReference>
<dbReference type="RefSeq" id="WP_313794749.1">
    <property type="nucleotide sequence ID" value="NZ_CP102453.1"/>
</dbReference>
<name>A0ABY5P936_9LACT</name>
<feature type="region of interest" description="Disordered" evidence="12">
    <location>
        <begin position="258"/>
        <end position="281"/>
    </location>
</feature>
<evidence type="ECO:0000256" key="3">
    <source>
        <dbReference type="ARBA" id="ARBA00006683"/>
    </source>
</evidence>
<sequence length="281" mass="31774">MEELNAWELLNRFRKYIFSILVFAILGAIVFAVGVNVLVEKEYQSESQLLVNQRTTQEDVQVGDIQTNVMLVNTYRDIFLADSVLMTVSERLDNQFSVAELKDSIRVDQSENSQAFYLTVTTNSPNTAQAVNDTLIDVFIEMVNEVYEGELSGIYVLSPATYNPNAVSPSVPRFAFVGFVVGAFIGIIIALIRELSDTTVKDDEIFIRMGLNKLGEVYELSSKDITSARRKMGTDNKKRTEADNQVQVREETRLSRLHGVKEEPNTVENKEEVTNLRRNKV</sequence>
<evidence type="ECO:0000256" key="1">
    <source>
        <dbReference type="ARBA" id="ARBA00004651"/>
    </source>
</evidence>
<gene>
    <name evidence="15" type="ORF">NRE15_06340</name>
</gene>
<dbReference type="Proteomes" id="UP001315967">
    <property type="component" value="Chromosome"/>
</dbReference>
<evidence type="ECO:0000313" key="16">
    <source>
        <dbReference type="Proteomes" id="UP001315967"/>
    </source>
</evidence>
<evidence type="ECO:0000256" key="5">
    <source>
        <dbReference type="ARBA" id="ARBA00022475"/>
    </source>
</evidence>
<evidence type="ECO:0000256" key="13">
    <source>
        <dbReference type="SAM" id="Phobius"/>
    </source>
</evidence>
<dbReference type="InterPro" id="IPR003856">
    <property type="entry name" value="LPS_length_determ_N"/>
</dbReference>
<evidence type="ECO:0000313" key="15">
    <source>
        <dbReference type="EMBL" id="UUX35259.1"/>
    </source>
</evidence>
<feature type="compositionally biased region" description="Basic and acidic residues" evidence="12">
    <location>
        <begin position="258"/>
        <end position="275"/>
    </location>
</feature>
<protein>
    <recommendedName>
        <fullName evidence="4">Capsular polysaccharide biosynthesis protein CpsC</fullName>
    </recommendedName>
</protein>
<feature type="transmembrane region" description="Helical" evidence="13">
    <location>
        <begin position="174"/>
        <end position="192"/>
    </location>
</feature>
<evidence type="ECO:0000256" key="2">
    <source>
        <dbReference type="ARBA" id="ARBA00005132"/>
    </source>
</evidence>
<keyword evidence="8 13" id="KW-1133">Transmembrane helix</keyword>
<evidence type="ECO:0000256" key="6">
    <source>
        <dbReference type="ARBA" id="ARBA00022692"/>
    </source>
</evidence>
<dbReference type="Pfam" id="PF02706">
    <property type="entry name" value="Wzz"/>
    <property type="match status" value="1"/>
</dbReference>
<keyword evidence="6 13" id="KW-0812">Transmembrane</keyword>
<proteinExistence type="inferred from homology"/>
<comment type="subcellular location">
    <subcellularLocation>
        <location evidence="1">Cell membrane</location>
        <topology evidence="1">Multi-pass membrane protein</topology>
    </subcellularLocation>
</comment>
<comment type="similarity">
    <text evidence="3">Belongs to the CpsC/CapA family.</text>
</comment>
<evidence type="ECO:0000256" key="10">
    <source>
        <dbReference type="ARBA" id="ARBA00023169"/>
    </source>
</evidence>
<evidence type="ECO:0000256" key="7">
    <source>
        <dbReference type="ARBA" id="ARBA00022903"/>
    </source>
</evidence>
<evidence type="ECO:0000256" key="4">
    <source>
        <dbReference type="ARBA" id="ARBA00020739"/>
    </source>
</evidence>
<organism evidence="15 16">
    <name type="scientific">Fundicoccus culcitae</name>
    <dbReference type="NCBI Taxonomy" id="2969821"/>
    <lineage>
        <taxon>Bacteria</taxon>
        <taxon>Bacillati</taxon>
        <taxon>Bacillota</taxon>
        <taxon>Bacilli</taxon>
        <taxon>Lactobacillales</taxon>
        <taxon>Aerococcaceae</taxon>
        <taxon>Fundicoccus</taxon>
    </lineage>
</organism>
<feature type="domain" description="Polysaccharide chain length determinant N-terminal" evidence="14">
    <location>
        <begin position="4"/>
        <end position="90"/>
    </location>
</feature>
<reference evidence="15 16" key="1">
    <citation type="submission" date="2022-08" db="EMBL/GenBank/DDBJ databases">
        <title>Aerococcaceae sp. nov isolated from spoiled eye mask.</title>
        <authorList>
            <person name="Zhou G."/>
            <person name="Xie X.-B."/>
            <person name="Shi Q.-S."/>
            <person name="Wang Y.-S."/>
            <person name="Wen X."/>
            <person name="Peng H."/>
            <person name="Yang X.-J."/>
            <person name="Tao H.-B."/>
            <person name="Huang X.-M."/>
        </authorList>
    </citation>
    <scope>NUCLEOTIDE SEQUENCE [LARGE SCALE GENOMIC DNA]</scope>
    <source>
        <strain evidence="16">DM20194951</strain>
    </source>
</reference>
<keyword evidence="5" id="KW-1003">Cell membrane</keyword>
<evidence type="ECO:0000256" key="9">
    <source>
        <dbReference type="ARBA" id="ARBA00023136"/>
    </source>
</evidence>
<dbReference type="PANTHER" id="PTHR32309">
    <property type="entry name" value="TYROSINE-PROTEIN KINASE"/>
    <property type="match status" value="1"/>
</dbReference>
<accession>A0ABY5P936</accession>
<evidence type="ECO:0000256" key="11">
    <source>
        <dbReference type="ARBA" id="ARBA00045736"/>
    </source>
</evidence>
<keyword evidence="7" id="KW-0972">Capsule biogenesis/degradation</keyword>
<comment type="pathway">
    <text evidence="2">Capsule biogenesis; capsule polysaccharide biosynthesis.</text>
</comment>
<dbReference type="EMBL" id="CP102453">
    <property type="protein sequence ID" value="UUX35259.1"/>
    <property type="molecule type" value="Genomic_DNA"/>
</dbReference>
<evidence type="ECO:0000256" key="12">
    <source>
        <dbReference type="SAM" id="MobiDB-lite"/>
    </source>
</evidence>
<feature type="transmembrane region" description="Helical" evidence="13">
    <location>
        <begin position="16"/>
        <end position="39"/>
    </location>
</feature>
<dbReference type="PANTHER" id="PTHR32309:SF13">
    <property type="entry name" value="FERRIC ENTEROBACTIN TRANSPORT PROTEIN FEPE"/>
    <property type="match status" value="1"/>
</dbReference>
<evidence type="ECO:0000256" key="8">
    <source>
        <dbReference type="ARBA" id="ARBA00022989"/>
    </source>
</evidence>
<keyword evidence="10" id="KW-0270">Exopolysaccharide synthesis</keyword>
<keyword evidence="9 13" id="KW-0472">Membrane</keyword>
<comment type="function">
    <text evidence="11">Required for CpsD phosphorylation. Involved in the regulation of capsular polysaccharide biosynthesis. May be part of a complex that directs the coordinated polymerization and export to the cell surface of the capsular polysaccharide.</text>
</comment>
<keyword evidence="16" id="KW-1185">Reference proteome</keyword>
<evidence type="ECO:0000259" key="14">
    <source>
        <dbReference type="Pfam" id="PF02706"/>
    </source>
</evidence>